<protein>
    <submittedName>
        <fullName evidence="1">Uncharacterized protein</fullName>
    </submittedName>
</protein>
<name>A0ABV0RDS8_9TELE</name>
<reference evidence="1 2" key="1">
    <citation type="submission" date="2021-06" db="EMBL/GenBank/DDBJ databases">
        <authorList>
            <person name="Palmer J.M."/>
        </authorList>
    </citation>
    <scope>NUCLEOTIDE SEQUENCE [LARGE SCALE GENOMIC DNA]</scope>
    <source>
        <strain evidence="1 2">XC_2019</strain>
        <tissue evidence="1">Muscle</tissue>
    </source>
</reference>
<keyword evidence="2" id="KW-1185">Reference proteome</keyword>
<gene>
    <name evidence="1" type="ORF">XENOCAPTIV_027134</name>
</gene>
<accession>A0ABV0RDS8</accession>
<feature type="non-terminal residue" evidence="1">
    <location>
        <position position="1"/>
    </location>
</feature>
<evidence type="ECO:0000313" key="2">
    <source>
        <dbReference type="Proteomes" id="UP001434883"/>
    </source>
</evidence>
<comment type="caution">
    <text evidence="1">The sequence shown here is derived from an EMBL/GenBank/DDBJ whole genome shotgun (WGS) entry which is preliminary data.</text>
</comment>
<dbReference type="EMBL" id="JAHRIN010042704">
    <property type="protein sequence ID" value="MEQ2206289.1"/>
    <property type="molecule type" value="Genomic_DNA"/>
</dbReference>
<sequence length="66" mass="7058">LVPLLQLPKPPANLVEQVGSLETAAVAVKADNDGAETADEYRGPVHPELLRYHLSARCAIAVKEVL</sequence>
<proteinExistence type="predicted"/>
<organism evidence="1 2">
    <name type="scientific">Xenoophorus captivus</name>
    <dbReference type="NCBI Taxonomy" id="1517983"/>
    <lineage>
        <taxon>Eukaryota</taxon>
        <taxon>Metazoa</taxon>
        <taxon>Chordata</taxon>
        <taxon>Craniata</taxon>
        <taxon>Vertebrata</taxon>
        <taxon>Euteleostomi</taxon>
        <taxon>Actinopterygii</taxon>
        <taxon>Neopterygii</taxon>
        <taxon>Teleostei</taxon>
        <taxon>Neoteleostei</taxon>
        <taxon>Acanthomorphata</taxon>
        <taxon>Ovalentaria</taxon>
        <taxon>Atherinomorphae</taxon>
        <taxon>Cyprinodontiformes</taxon>
        <taxon>Goodeidae</taxon>
        <taxon>Xenoophorus</taxon>
    </lineage>
</organism>
<evidence type="ECO:0000313" key="1">
    <source>
        <dbReference type="EMBL" id="MEQ2206289.1"/>
    </source>
</evidence>
<dbReference type="Proteomes" id="UP001434883">
    <property type="component" value="Unassembled WGS sequence"/>
</dbReference>